<feature type="signal peptide" evidence="2">
    <location>
        <begin position="1"/>
        <end position="31"/>
    </location>
</feature>
<dbReference type="Proteomes" id="UP001516023">
    <property type="component" value="Unassembled WGS sequence"/>
</dbReference>
<dbReference type="EMBL" id="JABMIG020000024">
    <property type="protein sequence ID" value="KAL3801824.1"/>
    <property type="molecule type" value="Genomic_DNA"/>
</dbReference>
<evidence type="ECO:0000313" key="4">
    <source>
        <dbReference type="Proteomes" id="UP001516023"/>
    </source>
</evidence>
<dbReference type="AlphaFoldDB" id="A0ABD3QPC1"/>
<feature type="compositionally biased region" description="Polar residues" evidence="1">
    <location>
        <begin position="102"/>
        <end position="111"/>
    </location>
</feature>
<sequence>MLLSSPLRSSCMLFLTGVLVWFVSCIDVATCFTVLPAQCHHRVSKLLNGNRDGNAAILKNSNPSGMQTLEVVDHKRFLPTGMQVNTPSPQMDRAVPTEDSHVSQGTQSSPTESWTLVPLNFDDDIKKLIDIEKPYYALKNEHSVIDSTGESVGFVCTFRREMPISRENGGISFGEVGRHTAASATVAAALKNPKRGRFHYLASDYTCDVGPLQGVTKGVISKARDGSGDFLTTDLDEDEFIIFCACNELTKRAAHCDIYLETKDTTWHVNIEMSLVSAALFNKKYPTVNTDDENSCRDCNPYASIDGRCLENKKWYPDRAVHDWVTLEASLPSFSAHECIGHFYNGGLRAVPHSVMLFHNGDLIGEAIARLTNRNIPYKKLDHAHGAMFFEHSYREGKVSPKHTKDIVRRTMSFNKSYGIKMRNWECQPQNLNIADSEGLELQVRTYLRDGALGEPGSTYCAECLVKENDSGLVCYKATGTFSLDQVH</sequence>
<accession>A0ABD3QPC1</accession>
<evidence type="ECO:0000256" key="2">
    <source>
        <dbReference type="SAM" id="SignalP"/>
    </source>
</evidence>
<gene>
    <name evidence="3" type="ORF">HJC23_001220</name>
</gene>
<feature type="chain" id="PRO_5044874210" evidence="2">
    <location>
        <begin position="32"/>
        <end position="488"/>
    </location>
</feature>
<keyword evidence="4" id="KW-1185">Reference proteome</keyword>
<evidence type="ECO:0000256" key="1">
    <source>
        <dbReference type="SAM" id="MobiDB-lite"/>
    </source>
</evidence>
<comment type="caution">
    <text evidence="3">The sequence shown here is derived from an EMBL/GenBank/DDBJ whole genome shotgun (WGS) entry which is preliminary data.</text>
</comment>
<protein>
    <submittedName>
        <fullName evidence="3">Uncharacterized protein</fullName>
    </submittedName>
</protein>
<reference evidence="3 4" key="1">
    <citation type="journal article" date="2020" name="G3 (Bethesda)">
        <title>Improved Reference Genome for Cyclotella cryptica CCMP332, a Model for Cell Wall Morphogenesis, Salinity Adaptation, and Lipid Production in Diatoms (Bacillariophyta).</title>
        <authorList>
            <person name="Roberts W.R."/>
            <person name="Downey K.M."/>
            <person name="Ruck E.C."/>
            <person name="Traller J.C."/>
            <person name="Alverson A.J."/>
        </authorList>
    </citation>
    <scope>NUCLEOTIDE SEQUENCE [LARGE SCALE GENOMIC DNA]</scope>
    <source>
        <strain evidence="3 4">CCMP332</strain>
    </source>
</reference>
<name>A0ABD3QPC1_9STRA</name>
<organism evidence="3 4">
    <name type="scientific">Cyclotella cryptica</name>
    <dbReference type="NCBI Taxonomy" id="29204"/>
    <lineage>
        <taxon>Eukaryota</taxon>
        <taxon>Sar</taxon>
        <taxon>Stramenopiles</taxon>
        <taxon>Ochrophyta</taxon>
        <taxon>Bacillariophyta</taxon>
        <taxon>Coscinodiscophyceae</taxon>
        <taxon>Thalassiosirophycidae</taxon>
        <taxon>Stephanodiscales</taxon>
        <taxon>Stephanodiscaceae</taxon>
        <taxon>Cyclotella</taxon>
    </lineage>
</organism>
<evidence type="ECO:0000313" key="3">
    <source>
        <dbReference type="EMBL" id="KAL3801824.1"/>
    </source>
</evidence>
<proteinExistence type="predicted"/>
<keyword evidence="2" id="KW-0732">Signal</keyword>
<feature type="region of interest" description="Disordered" evidence="1">
    <location>
        <begin position="84"/>
        <end position="111"/>
    </location>
</feature>